<evidence type="ECO:0000256" key="3">
    <source>
        <dbReference type="ARBA" id="ARBA00022842"/>
    </source>
</evidence>
<evidence type="ECO:0000313" key="7">
    <source>
        <dbReference type="EMBL" id="MBB2921777.1"/>
    </source>
</evidence>
<organism evidence="7 8">
    <name type="scientific">Cellulomonas cellasea</name>
    <dbReference type="NCBI Taxonomy" id="43670"/>
    <lineage>
        <taxon>Bacteria</taxon>
        <taxon>Bacillati</taxon>
        <taxon>Actinomycetota</taxon>
        <taxon>Actinomycetes</taxon>
        <taxon>Micrococcales</taxon>
        <taxon>Cellulomonadaceae</taxon>
        <taxon>Cellulomonas</taxon>
    </lineage>
</organism>
<evidence type="ECO:0000256" key="1">
    <source>
        <dbReference type="ARBA" id="ARBA00001946"/>
    </source>
</evidence>
<feature type="binding site" evidence="4">
    <location>
        <position position="64"/>
    </location>
    <ligand>
        <name>substrate</name>
    </ligand>
</feature>
<dbReference type="EMBL" id="JACHVX010000001">
    <property type="protein sequence ID" value="MBB2921777.1"/>
    <property type="molecule type" value="Genomic_DNA"/>
</dbReference>
<dbReference type="InterPro" id="IPR011206">
    <property type="entry name" value="Citrate_lyase_beta/mcl1/mcl2"/>
</dbReference>
<feature type="binding site" evidence="5">
    <location>
        <position position="112"/>
    </location>
    <ligand>
        <name>Mg(2+)</name>
        <dbReference type="ChEBI" id="CHEBI:18420"/>
    </ligand>
</feature>
<feature type="binding site" evidence="5">
    <location>
        <position position="138"/>
    </location>
    <ligand>
        <name>Mg(2+)</name>
        <dbReference type="ChEBI" id="CHEBI:18420"/>
    </ligand>
</feature>
<dbReference type="GO" id="GO:0008816">
    <property type="term" value="F:citryl-CoA lyase activity"/>
    <property type="evidence" value="ECO:0007669"/>
    <property type="project" value="UniProtKB-EC"/>
</dbReference>
<dbReference type="PANTHER" id="PTHR32308">
    <property type="entry name" value="LYASE BETA SUBUNIT, PUTATIVE (AFU_ORTHOLOGUE AFUA_4G13030)-RELATED"/>
    <property type="match status" value="1"/>
</dbReference>
<keyword evidence="3 5" id="KW-0460">Magnesium</keyword>
<dbReference type="Pfam" id="PF03328">
    <property type="entry name" value="HpcH_HpaI"/>
    <property type="match status" value="1"/>
</dbReference>
<dbReference type="Gene3D" id="3.20.20.60">
    <property type="entry name" value="Phosphoenolpyruvate-binding domains"/>
    <property type="match status" value="1"/>
</dbReference>
<reference evidence="7 8" key="2">
    <citation type="submission" date="2020-08" db="EMBL/GenBank/DDBJ databases">
        <authorList>
            <person name="Partida-Martinez L."/>
            <person name="Huntemann M."/>
            <person name="Clum A."/>
            <person name="Wang J."/>
            <person name="Palaniappan K."/>
            <person name="Ritter S."/>
            <person name="Chen I.-M."/>
            <person name="Stamatis D."/>
            <person name="Reddy T."/>
            <person name="O'Malley R."/>
            <person name="Daum C."/>
            <person name="Shapiro N."/>
            <person name="Ivanova N."/>
            <person name="Kyrpides N."/>
            <person name="Woyke T."/>
        </authorList>
    </citation>
    <scope>NUCLEOTIDE SEQUENCE [LARGE SCALE GENOMIC DNA]</scope>
    <source>
        <strain evidence="7 8">RAS26</strain>
    </source>
</reference>
<dbReference type="PANTHER" id="PTHR32308:SF10">
    <property type="entry name" value="CITRATE LYASE SUBUNIT BETA"/>
    <property type="match status" value="1"/>
</dbReference>
<dbReference type="InterPro" id="IPR005000">
    <property type="entry name" value="Aldolase/citrate-lyase_domain"/>
</dbReference>
<evidence type="ECO:0000256" key="5">
    <source>
        <dbReference type="PIRSR" id="PIRSR015582-2"/>
    </source>
</evidence>
<keyword evidence="7" id="KW-0456">Lyase</keyword>
<feature type="binding site" evidence="4">
    <location>
        <position position="112"/>
    </location>
    <ligand>
        <name>substrate</name>
    </ligand>
</feature>
<accession>A0A7W4UCQ0</accession>
<sequence length="280" mass="28943">MTALSLGPALLFCPADRPDRYAKAAERADAVVLDLEDAVAPSAKAAARAALVDTPLDPARTVVRVNAAGTADLDADLDALSRTAYRTVMLPKTASAADLDALAGLATIALVETAAGVLHAAEIAAVPHVVALHWGADDLVASLGGTASRDADGRWRDVARHARCTVLVAAGAHGKPAYDAVHMDIGDLDGLAREAEDAASLGFAGIACVHPSQVAVVRAAFRPDDAAVEQARRLLDAAAGERGVFRFEGRMVDGPVLAHAREVLRRAGPTEDAAPRPVQR</sequence>
<comment type="caution">
    <text evidence="7">The sequence shown here is derived from an EMBL/GenBank/DDBJ whole genome shotgun (WGS) entry which is preliminary data.</text>
</comment>
<name>A0A7W4UCQ0_9CELL</name>
<evidence type="ECO:0000259" key="6">
    <source>
        <dbReference type="Pfam" id="PF03328"/>
    </source>
</evidence>
<comment type="cofactor">
    <cofactor evidence="1">
        <name>Mg(2+)</name>
        <dbReference type="ChEBI" id="CHEBI:18420"/>
    </cofactor>
</comment>
<dbReference type="InterPro" id="IPR015813">
    <property type="entry name" value="Pyrv/PenolPyrv_kinase-like_dom"/>
</dbReference>
<gene>
    <name evidence="7" type="ORF">FHR80_000671</name>
</gene>
<evidence type="ECO:0000256" key="2">
    <source>
        <dbReference type="ARBA" id="ARBA00022723"/>
    </source>
</evidence>
<feature type="domain" description="HpcH/HpaI aldolase/citrate lyase" evidence="6">
    <location>
        <begin position="10"/>
        <end position="211"/>
    </location>
</feature>
<dbReference type="AlphaFoldDB" id="A0A7W4UCQ0"/>
<dbReference type="GO" id="GO:0000287">
    <property type="term" value="F:magnesium ion binding"/>
    <property type="evidence" value="ECO:0007669"/>
    <property type="project" value="TreeGrafter"/>
</dbReference>
<dbReference type="RefSeq" id="WP_183294734.1">
    <property type="nucleotide sequence ID" value="NZ_JACHVX010000001.1"/>
</dbReference>
<evidence type="ECO:0000256" key="4">
    <source>
        <dbReference type="PIRSR" id="PIRSR015582-1"/>
    </source>
</evidence>
<protein>
    <submittedName>
        <fullName evidence="7">Citrate lyase subunit beta/citryl-CoA lyase</fullName>
        <ecNumber evidence="7">4.1.3.34</ecNumber>
    </submittedName>
</protein>
<proteinExistence type="predicted"/>
<dbReference type="EC" id="4.1.3.34" evidence="7"/>
<dbReference type="InterPro" id="IPR040442">
    <property type="entry name" value="Pyrv_kinase-like_dom_sf"/>
</dbReference>
<keyword evidence="2 5" id="KW-0479">Metal-binding</keyword>
<reference evidence="7 8" key="1">
    <citation type="submission" date="2020-08" db="EMBL/GenBank/DDBJ databases">
        <title>The Agave Microbiome: Exploring the role of microbial communities in plant adaptations to desert environments.</title>
        <authorList>
            <person name="Partida-Martinez L.P."/>
        </authorList>
    </citation>
    <scope>NUCLEOTIDE SEQUENCE [LARGE SCALE GENOMIC DNA]</scope>
    <source>
        <strain evidence="7 8">RAS26</strain>
    </source>
</reference>
<dbReference type="GO" id="GO:0006107">
    <property type="term" value="P:oxaloacetate metabolic process"/>
    <property type="evidence" value="ECO:0007669"/>
    <property type="project" value="TreeGrafter"/>
</dbReference>
<dbReference type="PIRSF" id="PIRSF015582">
    <property type="entry name" value="Cit_lyase_B"/>
    <property type="match status" value="1"/>
</dbReference>
<dbReference type="Proteomes" id="UP000518206">
    <property type="component" value="Unassembled WGS sequence"/>
</dbReference>
<dbReference type="SUPFAM" id="SSF51621">
    <property type="entry name" value="Phosphoenolpyruvate/pyruvate domain"/>
    <property type="match status" value="1"/>
</dbReference>
<evidence type="ECO:0000313" key="8">
    <source>
        <dbReference type="Proteomes" id="UP000518206"/>
    </source>
</evidence>